<dbReference type="AlphaFoldDB" id="A0ABD7X6N9"/>
<feature type="coiled-coil region" evidence="1">
    <location>
        <begin position="7"/>
        <end position="34"/>
    </location>
</feature>
<accession>A0ABD7X6N9</accession>
<proteinExistence type="predicted"/>
<evidence type="ECO:0000313" key="2">
    <source>
        <dbReference type="EMBL" id="WEA57280.1"/>
    </source>
</evidence>
<organism evidence="2 3">
    <name type="scientific">Pediococcus pentosaceus</name>
    <dbReference type="NCBI Taxonomy" id="1255"/>
    <lineage>
        <taxon>Bacteria</taxon>
        <taxon>Bacillati</taxon>
        <taxon>Bacillota</taxon>
        <taxon>Bacilli</taxon>
        <taxon>Lactobacillales</taxon>
        <taxon>Lactobacillaceae</taxon>
        <taxon>Pediococcus</taxon>
    </lineage>
</organism>
<keyword evidence="1" id="KW-0175">Coiled coil</keyword>
<dbReference type="EMBL" id="CP118739">
    <property type="protein sequence ID" value="WEA57280.1"/>
    <property type="molecule type" value="Genomic_DNA"/>
</dbReference>
<dbReference type="RefSeq" id="WP_259769761.1">
    <property type="nucleotide sequence ID" value="NZ_CP118739.1"/>
</dbReference>
<gene>
    <name evidence="2" type="ORF">PWB86_08845</name>
</gene>
<evidence type="ECO:0000256" key="1">
    <source>
        <dbReference type="SAM" id="Coils"/>
    </source>
</evidence>
<dbReference type="InterPro" id="IPR010982">
    <property type="entry name" value="Lambda_DNA-bd_dom_sf"/>
</dbReference>
<dbReference type="SUPFAM" id="SSF47413">
    <property type="entry name" value="lambda repressor-like DNA-binding domains"/>
    <property type="match status" value="1"/>
</dbReference>
<reference evidence="2 3" key="1">
    <citation type="submission" date="2023-02" db="EMBL/GenBank/DDBJ databases">
        <title>Comparative genomics and fermentation flavor characterization of five lactic acid bacteria reveal flavor biosynthesis metabolic pathways in fermented muskmelon puree.</title>
        <authorList>
            <person name="Yuan L."/>
            <person name="Li M."/>
            <person name="Xu X."/>
            <person name="Lao F."/>
            <person name="Wu J."/>
        </authorList>
    </citation>
    <scope>NUCLEOTIDE SEQUENCE [LARGE SCALE GENOMIC DNA]</scope>
    <source>
        <strain evidence="2 3">Ca-4</strain>
    </source>
</reference>
<protein>
    <recommendedName>
        <fullName evidence="4">HTH cro/C1-type domain-containing protein</fullName>
    </recommendedName>
</protein>
<dbReference type="Gene3D" id="1.10.260.40">
    <property type="entry name" value="lambda repressor-like DNA-binding domains"/>
    <property type="match status" value="1"/>
</dbReference>
<evidence type="ECO:0000313" key="3">
    <source>
        <dbReference type="Proteomes" id="UP001214131"/>
    </source>
</evidence>
<name>A0ABD7X6N9_PEDPE</name>
<dbReference type="Proteomes" id="UP001214131">
    <property type="component" value="Chromosome"/>
</dbReference>
<sequence>METLTEEATLENQALELQLKIEIARKRKRMTQEQLTAAIGEKWPSVVSRAIRGDQSPKSKRVREKIYKVLGI</sequence>
<evidence type="ECO:0008006" key="4">
    <source>
        <dbReference type="Google" id="ProtNLM"/>
    </source>
</evidence>